<dbReference type="PANTHER" id="PTHR11505">
    <property type="entry name" value="L1 TRANSPOSABLE ELEMENT-RELATED"/>
    <property type="match status" value="1"/>
</dbReference>
<feature type="compositionally biased region" description="Basic and acidic residues" evidence="1">
    <location>
        <begin position="24"/>
        <end position="34"/>
    </location>
</feature>
<comment type="caution">
    <text evidence="2">The sequence shown here is derived from an EMBL/GenBank/DDBJ whole genome shotgun (WGS) entry which is preliminary data.</text>
</comment>
<feature type="compositionally biased region" description="Basic and acidic residues" evidence="1">
    <location>
        <begin position="88"/>
        <end position="108"/>
    </location>
</feature>
<feature type="compositionally biased region" description="Polar residues" evidence="1">
    <location>
        <begin position="134"/>
        <end position="147"/>
    </location>
</feature>
<gene>
    <name evidence="2" type="ORF">NDU88_004797</name>
</gene>
<evidence type="ECO:0000313" key="3">
    <source>
        <dbReference type="Proteomes" id="UP001066276"/>
    </source>
</evidence>
<feature type="compositionally biased region" description="Basic and acidic residues" evidence="1">
    <location>
        <begin position="70"/>
        <end position="81"/>
    </location>
</feature>
<feature type="compositionally biased region" description="Basic residues" evidence="1">
    <location>
        <begin position="150"/>
        <end position="159"/>
    </location>
</feature>
<dbReference type="AlphaFoldDB" id="A0AAV7SJY9"/>
<proteinExistence type="predicted"/>
<evidence type="ECO:0000313" key="2">
    <source>
        <dbReference type="EMBL" id="KAJ1164357.1"/>
    </source>
</evidence>
<accession>A0AAV7SJY9</accession>
<dbReference type="InterPro" id="IPR004244">
    <property type="entry name" value="Transposase_22"/>
</dbReference>
<keyword evidence="3" id="KW-1185">Reference proteome</keyword>
<protein>
    <submittedName>
        <fullName evidence="2">Uncharacterized protein</fullName>
    </submittedName>
</protein>
<evidence type="ECO:0000256" key="1">
    <source>
        <dbReference type="SAM" id="MobiDB-lite"/>
    </source>
</evidence>
<reference evidence="2" key="1">
    <citation type="journal article" date="2022" name="bioRxiv">
        <title>Sequencing and chromosome-scale assembly of the giantPleurodeles waltlgenome.</title>
        <authorList>
            <person name="Brown T."/>
            <person name="Elewa A."/>
            <person name="Iarovenko S."/>
            <person name="Subramanian E."/>
            <person name="Araus A.J."/>
            <person name="Petzold A."/>
            <person name="Susuki M."/>
            <person name="Suzuki K.-i.T."/>
            <person name="Hayashi T."/>
            <person name="Toyoda A."/>
            <person name="Oliveira C."/>
            <person name="Osipova E."/>
            <person name="Leigh N.D."/>
            <person name="Simon A."/>
            <person name="Yun M.H."/>
        </authorList>
    </citation>
    <scope>NUCLEOTIDE SEQUENCE</scope>
    <source>
        <strain evidence="2">20211129_DDA</strain>
        <tissue evidence="2">Liver</tissue>
    </source>
</reference>
<dbReference type="EMBL" id="JANPWB010000008">
    <property type="protein sequence ID" value="KAJ1164357.1"/>
    <property type="molecule type" value="Genomic_DNA"/>
</dbReference>
<sequence length="357" mass="39343">MGIENNEPLIKSIQGFEGSSGIKDNNRETREKELAPPAGNKQPQIQQSDQSEQPECQITEGTVNASGPAAEREDLHKDLHKTLGSPKKWSETTGKDHQLVEWGKDSSDKFYSLTEESDLSSGDHSFDESKGSETSEAGNKSSSNEPTVRQLRRQRKSVKTRPCSQEGFENSTSTGGRTLKWDYSGIGLADTPTTSNQGLVNGNMEISAGAPAGNTSAMGTEAGMLQSIYSSMQELQTETRIESRRARIATKRLQGTVRKVAKSCTEIEVKLCSMEERIVALEEDVDTLKERSAARDDQLTDVMWKLEDFENRQRRNNLRFLGIPEGLEGSNIRTYMVKLLHGAFPELGLGERTAAGP</sequence>
<dbReference type="Proteomes" id="UP001066276">
    <property type="component" value="Chromosome 4_2"/>
</dbReference>
<feature type="compositionally biased region" description="Basic and acidic residues" evidence="1">
    <location>
        <begin position="124"/>
        <end position="133"/>
    </location>
</feature>
<organism evidence="2 3">
    <name type="scientific">Pleurodeles waltl</name>
    <name type="common">Iberian ribbed newt</name>
    <dbReference type="NCBI Taxonomy" id="8319"/>
    <lineage>
        <taxon>Eukaryota</taxon>
        <taxon>Metazoa</taxon>
        <taxon>Chordata</taxon>
        <taxon>Craniata</taxon>
        <taxon>Vertebrata</taxon>
        <taxon>Euteleostomi</taxon>
        <taxon>Amphibia</taxon>
        <taxon>Batrachia</taxon>
        <taxon>Caudata</taxon>
        <taxon>Salamandroidea</taxon>
        <taxon>Salamandridae</taxon>
        <taxon>Pleurodelinae</taxon>
        <taxon>Pleurodeles</taxon>
    </lineage>
</organism>
<feature type="compositionally biased region" description="Polar residues" evidence="1">
    <location>
        <begin position="167"/>
        <end position="176"/>
    </location>
</feature>
<feature type="compositionally biased region" description="Low complexity" evidence="1">
    <location>
        <begin position="42"/>
        <end position="55"/>
    </location>
</feature>
<name>A0AAV7SJY9_PLEWA</name>
<feature type="region of interest" description="Disordered" evidence="1">
    <location>
        <begin position="1"/>
        <end position="176"/>
    </location>
</feature>